<dbReference type="GO" id="GO:0008476">
    <property type="term" value="F:protein-tyrosine sulfotransferase activity"/>
    <property type="evidence" value="ECO:0007669"/>
    <property type="project" value="InterPro"/>
</dbReference>
<dbReference type="PANTHER" id="PTHR12788">
    <property type="entry name" value="PROTEIN-TYROSINE SULFOTRANSFERASE 2"/>
    <property type="match status" value="1"/>
</dbReference>
<feature type="repeat" description="TPR" evidence="2">
    <location>
        <begin position="90"/>
        <end position="123"/>
    </location>
</feature>
<dbReference type="SMART" id="SM00028">
    <property type="entry name" value="TPR"/>
    <property type="match status" value="5"/>
</dbReference>
<gene>
    <name evidence="4" type="ORF">Cflav_PD6019</name>
</gene>
<evidence type="ECO:0000256" key="2">
    <source>
        <dbReference type="PROSITE-ProRule" id="PRU00339"/>
    </source>
</evidence>
<dbReference type="InterPro" id="IPR026634">
    <property type="entry name" value="TPST-like"/>
</dbReference>
<dbReference type="InterPro" id="IPR049078">
    <property type="entry name" value="T7SS_EccA1-like_N"/>
</dbReference>
<accession>B9XA43</accession>
<dbReference type="OrthoDB" id="180518at2"/>
<evidence type="ECO:0000259" key="3">
    <source>
        <dbReference type="Pfam" id="PF21545"/>
    </source>
</evidence>
<evidence type="ECO:0000256" key="1">
    <source>
        <dbReference type="ARBA" id="ARBA00022679"/>
    </source>
</evidence>
<dbReference type="InterPro" id="IPR011990">
    <property type="entry name" value="TPR-like_helical_dom_sf"/>
</dbReference>
<name>B9XA43_PEDPL</name>
<comment type="caution">
    <text evidence="4">The sequence shown here is derived from an EMBL/GenBank/DDBJ whole genome shotgun (WGS) entry which is preliminary data.</text>
</comment>
<evidence type="ECO:0000313" key="5">
    <source>
        <dbReference type="Proteomes" id="UP000003688"/>
    </source>
</evidence>
<sequence>MNFECDIHMHGTLTQLQNSPRDLARWRQAQEQLLGGRHGPALNGYRDLVKRFPAVAELWFELGNAASGELDFPLANTAYRRAVELAPNNASLLGMVGQQYQGLRQLDDARACYERAVAVDPDSVDARINLAVWLEKERRLEDAWNAVTECLARHPRDDQARYFRAFLLHRRKQYAEAETALRDLIKDGPRYPYVKYASRHLLGVVLDELGQFTEAMRWLNEAKSQVRQLTDIALLERHYDQADQRRRDLLASLTPNNLQRWRREMPASTIRHQIAFLGGHPRSGTTLLEQILDAHPEVLAFDEPVAFHQEVATHIPLPPSSGKGQLGVLDTFPAGRCEGLRQRYVRSLLREVTGEPTAPVLLDKNPSLTMMLPVWLRVFPELKVIIALRDPRDVVISCFFLNIMLNATNANFLSLERTAKHYADLMDVWLRMRELGGFDWIETRYEDVVGSLETEGRKVTEFLGLAWHPDQGRHHETARRKFLFAPTYHDVTQPIYQRAVGRWERYAEALAPIMDRLAPYCQKFGYNA</sequence>
<dbReference type="InterPro" id="IPR019734">
    <property type="entry name" value="TPR_rpt"/>
</dbReference>
<keyword evidence="1 4" id="KW-0808">Transferase</keyword>
<dbReference type="EMBL" id="ABOX02000001">
    <property type="protein sequence ID" value="EEF63384.1"/>
    <property type="molecule type" value="Genomic_DNA"/>
</dbReference>
<proteinExistence type="predicted"/>
<dbReference type="SUPFAM" id="SSF48452">
    <property type="entry name" value="TPR-like"/>
    <property type="match status" value="1"/>
</dbReference>
<dbReference type="Proteomes" id="UP000003688">
    <property type="component" value="Unassembled WGS sequence"/>
</dbReference>
<dbReference type="RefSeq" id="WP_007412691.1">
    <property type="nucleotide sequence ID" value="NZ_ABOX02000001.1"/>
</dbReference>
<dbReference type="PROSITE" id="PS50005">
    <property type="entry name" value="TPR"/>
    <property type="match status" value="2"/>
</dbReference>
<dbReference type="InterPro" id="IPR027417">
    <property type="entry name" value="P-loop_NTPase"/>
</dbReference>
<dbReference type="Gene3D" id="1.25.40.10">
    <property type="entry name" value="Tetratricopeptide repeat domain"/>
    <property type="match status" value="1"/>
</dbReference>
<feature type="repeat" description="TPR" evidence="2">
    <location>
        <begin position="56"/>
        <end position="89"/>
    </location>
</feature>
<dbReference type="STRING" id="320771.Cflav_PD6019"/>
<organism evidence="4 5">
    <name type="scientific">Pedosphaera parvula (strain Ellin514)</name>
    <dbReference type="NCBI Taxonomy" id="320771"/>
    <lineage>
        <taxon>Bacteria</taxon>
        <taxon>Pseudomonadati</taxon>
        <taxon>Verrucomicrobiota</taxon>
        <taxon>Pedosphaerae</taxon>
        <taxon>Pedosphaerales</taxon>
        <taxon>Pedosphaeraceae</taxon>
        <taxon>Pedosphaera</taxon>
    </lineage>
</organism>
<dbReference type="Gene3D" id="3.40.50.300">
    <property type="entry name" value="P-loop containing nucleotide triphosphate hydrolases"/>
    <property type="match status" value="1"/>
</dbReference>
<keyword evidence="5" id="KW-1185">Reference proteome</keyword>
<dbReference type="SUPFAM" id="SSF52540">
    <property type="entry name" value="P-loop containing nucleoside triphosphate hydrolases"/>
    <property type="match status" value="1"/>
</dbReference>
<keyword evidence="2" id="KW-0802">TPR repeat</keyword>
<dbReference type="Pfam" id="PF13469">
    <property type="entry name" value="Sulfotransfer_3"/>
    <property type="match status" value="1"/>
</dbReference>
<reference evidence="4 5" key="1">
    <citation type="journal article" date="2011" name="J. Bacteriol.">
        <title>Genome sequence of 'Pedosphaera parvula' Ellin514, an aerobic Verrucomicrobial isolate from pasture soil.</title>
        <authorList>
            <person name="Kant R."/>
            <person name="van Passel M.W."/>
            <person name="Sangwan P."/>
            <person name="Palva A."/>
            <person name="Lucas S."/>
            <person name="Copeland A."/>
            <person name="Lapidus A."/>
            <person name="Glavina Del Rio T."/>
            <person name="Dalin E."/>
            <person name="Tice H."/>
            <person name="Bruce D."/>
            <person name="Goodwin L."/>
            <person name="Pitluck S."/>
            <person name="Chertkov O."/>
            <person name="Larimer F.W."/>
            <person name="Land M.L."/>
            <person name="Hauser L."/>
            <person name="Brettin T.S."/>
            <person name="Detter J.C."/>
            <person name="Han S."/>
            <person name="de Vos W.M."/>
            <person name="Janssen P.H."/>
            <person name="Smidt H."/>
        </authorList>
    </citation>
    <scope>NUCLEOTIDE SEQUENCE [LARGE SCALE GENOMIC DNA]</scope>
    <source>
        <strain evidence="4 5">Ellin514</strain>
    </source>
</reference>
<dbReference type="Pfam" id="PF21545">
    <property type="entry name" value="T7SS_EccA1_N"/>
    <property type="match status" value="1"/>
</dbReference>
<dbReference type="PANTHER" id="PTHR12788:SF10">
    <property type="entry name" value="PROTEIN-TYROSINE SULFOTRANSFERASE"/>
    <property type="match status" value="1"/>
</dbReference>
<protein>
    <submittedName>
        <fullName evidence="4">Sulfotransferase</fullName>
    </submittedName>
</protein>
<evidence type="ECO:0000313" key="4">
    <source>
        <dbReference type="EMBL" id="EEF63384.1"/>
    </source>
</evidence>
<feature type="domain" description="ESX-1 secretion system protein EccA1-like N-terminal" evidence="3">
    <location>
        <begin position="41"/>
        <end position="227"/>
    </location>
</feature>
<dbReference type="AlphaFoldDB" id="B9XA43"/>